<feature type="domain" description="Peptidase S12 Pab87-related C-terminal" evidence="4">
    <location>
        <begin position="386"/>
        <end position="471"/>
    </location>
</feature>
<dbReference type="AlphaFoldDB" id="A0A9P6USZ6"/>
<organism evidence="5 6">
    <name type="scientific">Linnemannia gamsii</name>
    <dbReference type="NCBI Taxonomy" id="64522"/>
    <lineage>
        <taxon>Eukaryota</taxon>
        <taxon>Fungi</taxon>
        <taxon>Fungi incertae sedis</taxon>
        <taxon>Mucoromycota</taxon>
        <taxon>Mortierellomycotina</taxon>
        <taxon>Mortierellomycetes</taxon>
        <taxon>Mortierellales</taxon>
        <taxon>Mortierellaceae</taxon>
        <taxon>Linnemannia</taxon>
    </lineage>
</organism>
<feature type="domain" description="Beta-lactamase-related" evidence="3">
    <location>
        <begin position="99"/>
        <end position="365"/>
    </location>
</feature>
<dbReference type="InterPro" id="IPR050491">
    <property type="entry name" value="AmpC-like"/>
</dbReference>
<evidence type="ECO:0000313" key="5">
    <source>
        <dbReference type="EMBL" id="KAG0318384.1"/>
    </source>
</evidence>
<dbReference type="PANTHER" id="PTHR46825:SF15">
    <property type="entry name" value="BETA-LACTAMASE-RELATED DOMAIN-CONTAINING PROTEIN"/>
    <property type="match status" value="1"/>
</dbReference>
<evidence type="ECO:0008006" key="7">
    <source>
        <dbReference type="Google" id="ProtNLM"/>
    </source>
</evidence>
<comment type="similarity">
    <text evidence="1">Belongs to the peptidase S12 family.</text>
</comment>
<dbReference type="Gene3D" id="2.40.128.600">
    <property type="match status" value="1"/>
</dbReference>
<dbReference type="OrthoDB" id="5946976at2759"/>
<dbReference type="InterPro" id="IPR001466">
    <property type="entry name" value="Beta-lactam-related"/>
</dbReference>
<keyword evidence="6" id="KW-1185">Reference proteome</keyword>
<reference evidence="5" key="1">
    <citation type="journal article" date="2020" name="Fungal Divers.">
        <title>Resolving the Mortierellaceae phylogeny through synthesis of multi-gene phylogenetics and phylogenomics.</title>
        <authorList>
            <person name="Vandepol N."/>
            <person name="Liber J."/>
            <person name="Desiro A."/>
            <person name="Na H."/>
            <person name="Kennedy M."/>
            <person name="Barry K."/>
            <person name="Grigoriev I.V."/>
            <person name="Miller A.N."/>
            <person name="O'Donnell K."/>
            <person name="Stajich J.E."/>
            <person name="Bonito G."/>
        </authorList>
    </citation>
    <scope>NUCLEOTIDE SEQUENCE</scope>
    <source>
        <strain evidence="5">NVP60</strain>
    </source>
</reference>
<gene>
    <name evidence="5" type="ORF">BGZ97_003884</name>
</gene>
<comment type="caution">
    <text evidence="5">The sequence shown here is derived from an EMBL/GenBank/DDBJ whole genome shotgun (WGS) entry which is preliminary data.</text>
</comment>
<evidence type="ECO:0000313" key="6">
    <source>
        <dbReference type="Proteomes" id="UP000823405"/>
    </source>
</evidence>
<dbReference type="InterPro" id="IPR021860">
    <property type="entry name" value="Peptidase_S12_Pab87-rel_C"/>
</dbReference>
<protein>
    <recommendedName>
        <fullName evidence="7">Beta-lactamase</fullName>
    </recommendedName>
</protein>
<dbReference type="InterPro" id="IPR012338">
    <property type="entry name" value="Beta-lactam/transpept-like"/>
</dbReference>
<dbReference type="SUPFAM" id="SSF56601">
    <property type="entry name" value="beta-lactamase/transpeptidase-like"/>
    <property type="match status" value="1"/>
</dbReference>
<accession>A0A9P6USZ6</accession>
<evidence type="ECO:0000256" key="1">
    <source>
        <dbReference type="ARBA" id="ARBA00038215"/>
    </source>
</evidence>
<feature type="signal peptide" evidence="2">
    <location>
        <begin position="1"/>
        <end position="23"/>
    </location>
</feature>
<proteinExistence type="inferred from homology"/>
<dbReference type="Pfam" id="PF00144">
    <property type="entry name" value="Beta-lactamase"/>
    <property type="match status" value="1"/>
</dbReference>
<dbReference type="Pfam" id="PF11954">
    <property type="entry name" value="DUF3471"/>
    <property type="match status" value="1"/>
</dbReference>
<evidence type="ECO:0000259" key="3">
    <source>
        <dbReference type="Pfam" id="PF00144"/>
    </source>
</evidence>
<feature type="chain" id="PRO_5040237131" description="Beta-lactamase" evidence="2">
    <location>
        <begin position="24"/>
        <end position="488"/>
    </location>
</feature>
<dbReference type="PANTHER" id="PTHR46825">
    <property type="entry name" value="D-ALANYL-D-ALANINE-CARBOXYPEPTIDASE/ENDOPEPTIDASE AMPH"/>
    <property type="match status" value="1"/>
</dbReference>
<name>A0A9P6USZ6_9FUNG</name>
<keyword evidence="2" id="KW-0732">Signal</keyword>
<evidence type="ECO:0000256" key="2">
    <source>
        <dbReference type="SAM" id="SignalP"/>
    </source>
</evidence>
<sequence>MTFLQPKSAVLFVLVLLAPLTQGAYIRHESQSFLKVQTSNNPHVAAAADGGHRSFFENLPTVLEKARKDGGIPGMSVAILHKGEWVFAQGFGKRNPIGELVAEGKIDWNKTPVSQYLPEFQLKDPVLTSQLTFADLLSHRTPVPSVDTAWYRNFQSPRELIKKLRHLDIPSSKMTPYMNYNNILYAVAGEAAATVAGLTYPELIKTKIFEPLGLKDAGLSHPEMAKRPDYAMPYYAASFEDAKNGIYEEGYIDPIPMSDAPAGDIFMNVLDLVKWGRIILKEGELNGKQVLNKKSVQETLKPHSILSDDRKPGFAPTTGYGFGWALDSYKGHTIMSHSGLNAGYRSMVALLPDDDLVVSFLCNAGSRGLKKPEFLDGAYKGDFPNRIEGTARGHPLVDYTGEYEHPVFEKIVVTLQEDGSLFMKIRTLETKLEHYHYESFKGYVEDFSIRGNVFFTFFTGSDGRVDSVEATLVLSSGPEMYKRVETPM</sequence>
<dbReference type="Proteomes" id="UP000823405">
    <property type="component" value="Unassembled WGS sequence"/>
</dbReference>
<evidence type="ECO:0000259" key="4">
    <source>
        <dbReference type="Pfam" id="PF11954"/>
    </source>
</evidence>
<dbReference type="Gene3D" id="3.40.710.10">
    <property type="entry name" value="DD-peptidase/beta-lactamase superfamily"/>
    <property type="match status" value="1"/>
</dbReference>
<dbReference type="EMBL" id="JAAAIN010000194">
    <property type="protein sequence ID" value="KAG0318384.1"/>
    <property type="molecule type" value="Genomic_DNA"/>
</dbReference>